<feature type="transmembrane region" description="Helical" evidence="9">
    <location>
        <begin position="419"/>
        <end position="439"/>
    </location>
</feature>
<dbReference type="Gene3D" id="1.20.1740.10">
    <property type="entry name" value="Amino acid/polyamine transporter I"/>
    <property type="match status" value="1"/>
</dbReference>
<dbReference type="InterPro" id="IPR001463">
    <property type="entry name" value="Na/Ala_symport"/>
</dbReference>
<evidence type="ECO:0000256" key="2">
    <source>
        <dbReference type="ARBA" id="ARBA00009261"/>
    </source>
</evidence>
<protein>
    <submittedName>
        <fullName evidence="10">Sodium/glycine symporter GlyP</fullName>
    </submittedName>
</protein>
<feature type="transmembrane region" description="Helical" evidence="9">
    <location>
        <begin position="213"/>
        <end position="233"/>
    </location>
</feature>
<dbReference type="NCBIfam" id="TIGR00835">
    <property type="entry name" value="agcS"/>
    <property type="match status" value="1"/>
</dbReference>
<feature type="transmembrane region" description="Helical" evidence="9">
    <location>
        <begin position="392"/>
        <end position="413"/>
    </location>
</feature>
<feature type="transmembrane region" description="Helical" evidence="9">
    <location>
        <begin position="350"/>
        <end position="372"/>
    </location>
</feature>
<evidence type="ECO:0000256" key="9">
    <source>
        <dbReference type="RuleBase" id="RU363064"/>
    </source>
</evidence>
<keyword evidence="7 9" id="KW-1133">Transmembrane helix</keyword>
<dbReference type="PANTHER" id="PTHR30330:SF3">
    <property type="entry name" value="TRANSCRIPTIONAL REGULATOR, LRP FAMILY"/>
    <property type="match status" value="1"/>
</dbReference>
<dbReference type="PRINTS" id="PR00175">
    <property type="entry name" value="NAALASMPORT"/>
</dbReference>
<feature type="transmembrane region" description="Helical" evidence="9">
    <location>
        <begin position="239"/>
        <end position="266"/>
    </location>
</feature>
<comment type="subcellular location">
    <subcellularLocation>
        <location evidence="1 9">Cell membrane</location>
        <topology evidence="1 9">Multi-pass membrane protein</topology>
    </subcellularLocation>
</comment>
<dbReference type="GO" id="GO:0005283">
    <property type="term" value="F:amino acid:sodium symporter activity"/>
    <property type="evidence" value="ECO:0007669"/>
    <property type="project" value="InterPro"/>
</dbReference>
<evidence type="ECO:0000256" key="1">
    <source>
        <dbReference type="ARBA" id="ARBA00004651"/>
    </source>
</evidence>
<accession>A0A1K1LJZ6</accession>
<dbReference type="RefSeq" id="WP_072336041.1">
    <property type="nucleotide sequence ID" value="NZ_CALJDE010000003.1"/>
</dbReference>
<gene>
    <name evidence="10" type="ORF">DESPIGER_1982</name>
</gene>
<name>A0A1K1LJZ6_9BACT</name>
<proteinExistence type="inferred from homology"/>
<keyword evidence="5 9" id="KW-0812">Transmembrane</keyword>
<keyword evidence="3 9" id="KW-0813">Transport</keyword>
<sequence>MELYKLLETFNGFLWCPVMLVLLVGTGIYLNIALRFFSFRNWVRAYKCLWQGRSHQSEHGEISPWNALMTALAADIGTGNVVGVALAIAVGGPGALFWMWVTALVGMMTKFSEVLLSVHFREKTPAGNWVGGAMYFIKNGLGPKWVWLGTCFAVFGICACIGTGGMVQAKAITDNISGTFGLPAWLCGLVLVALCVAVLLGGVRRIGAVAGKIVPFMAIMYVFMCLLIIGMNIEKVPSVFWWVISDAFQPTAATGGFVGATVMMAIRQGMARGIFSNEAGLGTAPMAHAASTAETPLVQASIGMLDVFIDTIIVCSMTGFVILVTGTWTAGSSAASMMTSMAFEQALPGVGQFAVTICLTFFAFTTILGWCVYGERCAIYLFGDRAQMVFRLFYCLAVGVGSVLALDAVWLLADTCNALMALPNLTGVLLLSPVLFKIVRDEVARDRRFVV</sequence>
<reference evidence="11" key="1">
    <citation type="submission" date="2016-10" db="EMBL/GenBank/DDBJ databases">
        <authorList>
            <person name="Wegmann U."/>
        </authorList>
    </citation>
    <scope>NUCLEOTIDE SEQUENCE [LARGE SCALE GENOMIC DNA]</scope>
</reference>
<evidence type="ECO:0000256" key="7">
    <source>
        <dbReference type="ARBA" id="ARBA00022989"/>
    </source>
</evidence>
<feature type="transmembrane region" description="Helical" evidence="9">
    <location>
        <begin position="180"/>
        <end position="201"/>
    </location>
</feature>
<dbReference type="GO" id="GO:0005886">
    <property type="term" value="C:plasma membrane"/>
    <property type="evidence" value="ECO:0007669"/>
    <property type="project" value="UniProtKB-SubCell"/>
</dbReference>
<keyword evidence="11" id="KW-1185">Reference proteome</keyword>
<keyword evidence="4 9" id="KW-1003">Cell membrane</keyword>
<feature type="transmembrane region" description="Helical" evidence="9">
    <location>
        <begin position="67"/>
        <end position="90"/>
    </location>
</feature>
<dbReference type="Pfam" id="PF01235">
    <property type="entry name" value="Na_Ala_symp"/>
    <property type="match status" value="1"/>
</dbReference>
<organism evidence="10 11">
    <name type="scientific">Desulfovibrio piger</name>
    <dbReference type="NCBI Taxonomy" id="901"/>
    <lineage>
        <taxon>Bacteria</taxon>
        <taxon>Pseudomonadati</taxon>
        <taxon>Thermodesulfobacteriota</taxon>
        <taxon>Desulfovibrionia</taxon>
        <taxon>Desulfovibrionales</taxon>
        <taxon>Desulfovibrionaceae</taxon>
        <taxon>Desulfovibrio</taxon>
    </lineage>
</organism>
<evidence type="ECO:0000256" key="8">
    <source>
        <dbReference type="ARBA" id="ARBA00023136"/>
    </source>
</evidence>
<keyword evidence="8 9" id="KW-0472">Membrane</keyword>
<dbReference type="Proteomes" id="UP000186323">
    <property type="component" value="Chromosome I"/>
</dbReference>
<dbReference type="PROSITE" id="PS00873">
    <property type="entry name" value="NA_ALANINE_SYMP"/>
    <property type="match status" value="1"/>
</dbReference>
<feature type="transmembrane region" description="Helical" evidence="9">
    <location>
        <begin position="307"/>
        <end position="330"/>
    </location>
</feature>
<dbReference type="PANTHER" id="PTHR30330">
    <property type="entry name" value="AGSS FAMILY TRANSPORTER, SODIUM-ALANINE"/>
    <property type="match status" value="1"/>
</dbReference>
<evidence type="ECO:0000256" key="3">
    <source>
        <dbReference type="ARBA" id="ARBA00022448"/>
    </source>
</evidence>
<evidence type="ECO:0000256" key="6">
    <source>
        <dbReference type="ARBA" id="ARBA00022847"/>
    </source>
</evidence>
<evidence type="ECO:0000256" key="4">
    <source>
        <dbReference type="ARBA" id="ARBA00022475"/>
    </source>
</evidence>
<dbReference type="FunFam" id="1.20.1740.10:FF:000004">
    <property type="entry name" value="Sodium:alanine symporter family protein"/>
    <property type="match status" value="1"/>
</dbReference>
<feature type="transmembrane region" description="Helical" evidence="9">
    <location>
        <begin position="12"/>
        <end position="34"/>
    </location>
</feature>
<feature type="transmembrane region" description="Helical" evidence="9">
    <location>
        <begin position="145"/>
        <end position="168"/>
    </location>
</feature>
<dbReference type="EMBL" id="LT630450">
    <property type="protein sequence ID" value="SFV73806.1"/>
    <property type="molecule type" value="Genomic_DNA"/>
</dbReference>
<evidence type="ECO:0000256" key="5">
    <source>
        <dbReference type="ARBA" id="ARBA00022692"/>
    </source>
</evidence>
<evidence type="ECO:0000313" key="11">
    <source>
        <dbReference type="Proteomes" id="UP000186323"/>
    </source>
</evidence>
<keyword evidence="6 9" id="KW-0769">Symport</keyword>
<evidence type="ECO:0000313" key="10">
    <source>
        <dbReference type="EMBL" id="SFV73806.1"/>
    </source>
</evidence>
<dbReference type="KEGG" id="dpg:DESPIGER_1982"/>
<dbReference type="AlphaFoldDB" id="A0A1K1LJZ6"/>
<comment type="similarity">
    <text evidence="2 9">Belongs to the alanine or glycine:cation symporter (AGCS) (TC 2.A.25) family.</text>
</comment>